<evidence type="ECO:0000313" key="5">
    <source>
        <dbReference type="Proteomes" id="UP001468798"/>
    </source>
</evidence>
<feature type="chain" id="PRO_5047142670" evidence="2">
    <location>
        <begin position="21"/>
        <end position="1098"/>
    </location>
</feature>
<dbReference type="InterPro" id="IPR027039">
    <property type="entry name" value="Crtac1"/>
</dbReference>
<evidence type="ECO:0000313" key="4">
    <source>
        <dbReference type="EMBL" id="MEM0576591.1"/>
    </source>
</evidence>
<dbReference type="PANTHER" id="PTHR16026:SF0">
    <property type="entry name" value="CARTILAGE ACIDIC PROTEIN 1"/>
    <property type="match status" value="1"/>
</dbReference>
<dbReference type="SUPFAM" id="SSF69318">
    <property type="entry name" value="Integrin alpha N-terminal domain"/>
    <property type="match status" value="3"/>
</dbReference>
<accession>A0ABU9NQI4</accession>
<dbReference type="InterPro" id="IPR013517">
    <property type="entry name" value="FG-GAP"/>
</dbReference>
<evidence type="ECO:0000256" key="1">
    <source>
        <dbReference type="ARBA" id="ARBA00022729"/>
    </source>
</evidence>
<proteinExistence type="predicted"/>
<dbReference type="InterPro" id="IPR028994">
    <property type="entry name" value="Integrin_alpha_N"/>
</dbReference>
<dbReference type="EMBL" id="JBCGDP010000007">
    <property type="protein sequence ID" value="MEM0576591.1"/>
    <property type="molecule type" value="Genomic_DNA"/>
</dbReference>
<protein>
    <submittedName>
        <fullName evidence="4">VCBS repeat-containing protein</fullName>
    </submittedName>
</protein>
<dbReference type="InterPro" id="IPR011519">
    <property type="entry name" value="UnbV_ASPIC"/>
</dbReference>
<organism evidence="4 5">
    <name type="scientific">Flavobacterium polysaccharolyticum</name>
    <dbReference type="NCBI Taxonomy" id="3133148"/>
    <lineage>
        <taxon>Bacteria</taxon>
        <taxon>Pseudomonadati</taxon>
        <taxon>Bacteroidota</taxon>
        <taxon>Flavobacteriia</taxon>
        <taxon>Flavobacteriales</taxon>
        <taxon>Flavobacteriaceae</taxon>
        <taxon>Flavobacterium</taxon>
    </lineage>
</organism>
<keyword evidence="5" id="KW-1185">Reference proteome</keyword>
<name>A0ABU9NQI4_9FLAO</name>
<dbReference type="Pfam" id="PF07593">
    <property type="entry name" value="UnbV_ASPIC"/>
    <property type="match status" value="1"/>
</dbReference>
<comment type="caution">
    <text evidence="4">The sequence shown here is derived from an EMBL/GenBank/DDBJ whole genome shotgun (WGS) entry which is preliminary data.</text>
</comment>
<feature type="domain" description="ASPIC/UnbV" evidence="3">
    <location>
        <begin position="524"/>
        <end position="589"/>
    </location>
</feature>
<keyword evidence="1 2" id="KW-0732">Signal</keyword>
<feature type="signal peptide" evidence="2">
    <location>
        <begin position="1"/>
        <end position="20"/>
    </location>
</feature>
<gene>
    <name evidence="4" type="ORF">WFZ86_08780</name>
</gene>
<evidence type="ECO:0000256" key="2">
    <source>
        <dbReference type="SAM" id="SignalP"/>
    </source>
</evidence>
<sequence length="1098" mass="123078">MKRVCLFIGLSLLFFSPVFSQHTKLFTLLASEDTGIKFNNYLPESPQLNIITYEYFYNGGGVASGDFNNDGLIDLYFTSNLQPNKMYINKGNLKFEDVTKKAGVGGRRGWKTGVSVVDINGDGWLDIYVCYSGDVEPEKRKNQMLINSGPNAIGEISFKDKADEMGIADQGYATQAAFFDYDNDGDLDLFVLNHNIKQLRNFDASFVKKMIDPDAGDRLYRNDANRFTDVTVQANIISNPIGYGLSVVVSDVNNDGWADLYVSNDYVEEDYLYINNTDGTFTEKLKEQIGHISNFSMGADIADINNDGWSDIYTLDMLPADNKRQKLLYAPDNYELYENTLKNGFYHQLMRNMLQVNNGNNTFSETGQLSGVSNTDWSWSALFADFNNDGNKDLFVSNGYGKDMINRDFVKFYANERLKHLRGETEDNMFQMLKGVPSTPLHNFIFENTGHLQFKDQSIDWGLEDENFSHGAVYSDLDNDGDLDLVINRMNDVAAIYKNNAVEIGKSGSYLNLDLRMSIQNTNALGAKVKVFTPKGTVTQENYPVHGFQSSMQQPMHIGLPSATIDSISIYWPNRKIQTIKKDIVANTSIVIKYETTKVNSIAPKAVNKTIFFSENNTIPFSHSEEQTNDFKVQPLMPNMISYSGPHMTKGDINKDKLEDIFICGARGQSGQLLLQQPNGEFITYNQKDFDDDKASEDTDALFFDADSDGDLDLYVVSGGYAFGEKAPELQDRLYINNNSVFEKRNNALPLETNSGSCVKAIDIDHDGDLDLFVGSRVIPGRYPETPKNMLLINDGKGFFTNKIEAIAPTLEEIGMVTDALWYDINKDGKAELIVCGEWMKISCFENNGGKFSDATNKYFPESLEGWWNRLALADFDADGDMDLVAANWGNNSQIHVNEKEPATLCYGDFDKNGSVDPFVSCFVQGKSFPMASRDELTDQMVSLRQRFPNYESYSEVTINEILTSEQLKLSKQLKASTFETVWFENKNGGFVKHSLPIQANYAPVYAIGTADYNNDGNLDILLGGNIEQTRIKIGKIDANYGVLLTGDGKGNFTYIPQLDSGLIVNGCVRDIISIQSKEVKRVIFSVNNQTPSVYNFN</sequence>
<dbReference type="Gene3D" id="2.130.10.130">
    <property type="entry name" value="Integrin alpha, N-terminal"/>
    <property type="match status" value="4"/>
</dbReference>
<dbReference type="PANTHER" id="PTHR16026">
    <property type="entry name" value="CARTILAGE ACIDIC PROTEIN 1"/>
    <property type="match status" value="1"/>
</dbReference>
<reference evidence="4 5" key="1">
    <citation type="submission" date="2024-03" db="EMBL/GenBank/DDBJ databases">
        <title>Two novel species of the genus Flavobacterium exhibiting potentially degradation of complex polysaccharides.</title>
        <authorList>
            <person name="Lian X."/>
        </authorList>
    </citation>
    <scope>NUCLEOTIDE SEQUENCE [LARGE SCALE GENOMIC DNA]</scope>
    <source>
        <strain evidence="4 5">N6</strain>
    </source>
</reference>
<dbReference type="Proteomes" id="UP001468798">
    <property type="component" value="Unassembled WGS sequence"/>
</dbReference>
<evidence type="ECO:0000259" key="3">
    <source>
        <dbReference type="Pfam" id="PF07593"/>
    </source>
</evidence>
<dbReference type="RefSeq" id="WP_342691589.1">
    <property type="nucleotide sequence ID" value="NZ_JBCGDP010000007.1"/>
</dbReference>
<dbReference type="Pfam" id="PF13517">
    <property type="entry name" value="FG-GAP_3"/>
    <property type="match status" value="4"/>
</dbReference>